<reference evidence="2" key="1">
    <citation type="submission" date="2023-03" db="EMBL/GenBank/DDBJ databases">
        <title>Andean soil-derived lignocellulolytic bacterial consortium as a source of novel taxa and putative plastic-active enzymes.</title>
        <authorList>
            <person name="Diaz-Garcia L."/>
            <person name="Chuvochina M."/>
            <person name="Feuerriegel G."/>
            <person name="Bunk B."/>
            <person name="Sproer C."/>
            <person name="Streit W.R."/>
            <person name="Rodriguez L.M."/>
            <person name="Overmann J."/>
            <person name="Jimenez D.J."/>
        </authorList>
    </citation>
    <scope>NUCLEOTIDE SEQUENCE</scope>
    <source>
        <strain evidence="2">MAG 7</strain>
    </source>
</reference>
<dbReference type="Proteomes" id="UP001220610">
    <property type="component" value="Chromosome"/>
</dbReference>
<name>A0AAJ5WSV7_9BACT</name>
<proteinExistence type="predicted"/>
<evidence type="ECO:0000313" key="3">
    <source>
        <dbReference type="Proteomes" id="UP001220610"/>
    </source>
</evidence>
<gene>
    <name evidence="2" type="ORF">P0Y53_08885</name>
</gene>
<feature type="domain" description="DUF5723" evidence="1">
    <location>
        <begin position="91"/>
        <end position="429"/>
    </location>
</feature>
<evidence type="ECO:0000259" key="1">
    <source>
        <dbReference type="Pfam" id="PF18990"/>
    </source>
</evidence>
<organism evidence="2 3">
    <name type="scientific">Candidatus Pseudobacter hemicellulosilyticus</name>
    <dbReference type="NCBI Taxonomy" id="3121375"/>
    <lineage>
        <taxon>Bacteria</taxon>
        <taxon>Pseudomonadati</taxon>
        <taxon>Bacteroidota</taxon>
        <taxon>Chitinophagia</taxon>
        <taxon>Chitinophagales</taxon>
        <taxon>Chitinophagaceae</taxon>
        <taxon>Pseudobacter</taxon>
    </lineage>
</organism>
<dbReference type="EMBL" id="CP119311">
    <property type="protein sequence ID" value="WEK37616.1"/>
    <property type="molecule type" value="Genomic_DNA"/>
</dbReference>
<accession>A0AAJ5WSV7</accession>
<evidence type="ECO:0000313" key="2">
    <source>
        <dbReference type="EMBL" id="WEK37616.1"/>
    </source>
</evidence>
<dbReference type="InterPro" id="IPR043781">
    <property type="entry name" value="DUF5723"/>
</dbReference>
<dbReference type="AlphaFoldDB" id="A0AAJ5WSV7"/>
<dbReference type="Pfam" id="PF18990">
    <property type="entry name" value="DUF5723"/>
    <property type="match status" value="1"/>
</dbReference>
<protein>
    <submittedName>
        <fullName evidence="2">DUF5723 family protein</fullName>
    </submittedName>
</protein>
<sequence length="481" mass="54132">MRHYYLLVSFLLIKMTGIGQNYTAIQGSSYAGSLGTGHNPASIVNTPYTWDVTPFAFQVRTITDAVTIHNYSLLTPGAKAEYAFTPGNFSRTAHLSSNINLLNARVSLNRQTAIAGGINIRTYLRGKTSPYNFIDTLSGLESFFGINGNRLDLSGDVTGNSWVEVYGSYARTMIDNEKARLNAGVTLKISRGLAASNVRADNIRVEPQATTELSQLVSGQARYAYSINFDYWKNEKSTMQNIRDFLSRTEGGFSMDLGVEYLLKPSGWVAFDDDDTYYDYDWKIGLSLLDLGFNQYRFSPNSRYVSGIRPGISGADLDNKFTNIENVQAFNDSLATVVRTMRRFSGNFTVINPTRLVINADRFITQAFYVNADLSINLYAFMKDRLYARELNLLTVTPRWETRRWGFYLPMQYNAENKFWVGAAVKAGPLLLGIHNFAYVFAKDQLQNGGGYLALVVRPGARNKGPYKDKKDKRMRQYQCP</sequence>